<gene>
    <name evidence="2" type="ORF">DW355_12770</name>
</gene>
<dbReference type="Proteomes" id="UP000292939">
    <property type="component" value="Chromosome"/>
</dbReference>
<evidence type="ECO:0000313" key="2">
    <source>
        <dbReference type="EMBL" id="QBK05494.1"/>
    </source>
</evidence>
<dbReference type="KEGG" id="hgr:DW355_12770"/>
<dbReference type="OrthoDB" id="9155807at2"/>
<reference evidence="2 3" key="1">
    <citation type="submission" date="2018-07" db="EMBL/GenBank/DDBJ databases">
        <title>Exploring interactions and the metabolic potential of the ultra-small soil bacteria Hylemonella gracilis.</title>
        <authorList>
            <person name="Tyc O."/>
            <person name="Kulkarni P."/>
            <person name="Gawehns F."/>
            <person name="Hundscheid M."/>
            <person name="Zweers H."/>
            <person name="Garbeva P."/>
        </authorList>
    </citation>
    <scope>NUCLEOTIDE SEQUENCE [LARGE SCALE GENOMIC DNA]</scope>
    <source>
        <strain evidence="2 3">NS1</strain>
    </source>
</reference>
<dbReference type="AlphaFoldDB" id="A0A4P6ULQ7"/>
<feature type="transmembrane region" description="Helical" evidence="1">
    <location>
        <begin position="43"/>
        <end position="62"/>
    </location>
</feature>
<name>A0A4P6ULQ7_9BURK</name>
<evidence type="ECO:0000313" key="3">
    <source>
        <dbReference type="Proteomes" id="UP000292939"/>
    </source>
</evidence>
<feature type="transmembrane region" description="Helical" evidence="1">
    <location>
        <begin position="12"/>
        <end position="31"/>
    </location>
</feature>
<evidence type="ECO:0000256" key="1">
    <source>
        <dbReference type="SAM" id="Phobius"/>
    </source>
</evidence>
<accession>A0A4P6ULQ7</accession>
<dbReference type="EMBL" id="CP031395">
    <property type="protein sequence ID" value="QBK05494.1"/>
    <property type="molecule type" value="Genomic_DNA"/>
</dbReference>
<keyword evidence="1" id="KW-0812">Transmembrane</keyword>
<protein>
    <submittedName>
        <fullName evidence="2">Uncharacterized protein</fullName>
    </submittedName>
</protein>
<sequence length="67" mass="7167">MSNERQKTRVEKGAWVCLYGGLLAVVLGFVFQRQGPDMADLAGIFQVGGGLVAATGVGLIWLRSVMK</sequence>
<organism evidence="2 3">
    <name type="scientific">Hylemonella gracilis</name>
    <dbReference type="NCBI Taxonomy" id="80880"/>
    <lineage>
        <taxon>Bacteria</taxon>
        <taxon>Pseudomonadati</taxon>
        <taxon>Pseudomonadota</taxon>
        <taxon>Betaproteobacteria</taxon>
        <taxon>Burkholderiales</taxon>
        <taxon>Comamonadaceae</taxon>
        <taxon>Hylemonella</taxon>
    </lineage>
</organism>
<dbReference type="RefSeq" id="WP_131280606.1">
    <property type="nucleotide sequence ID" value="NZ_CP031395.1"/>
</dbReference>
<keyword evidence="1" id="KW-0472">Membrane</keyword>
<keyword evidence="1" id="KW-1133">Transmembrane helix</keyword>
<proteinExistence type="predicted"/>